<dbReference type="InterPro" id="IPR011324">
    <property type="entry name" value="Cytotoxic_necrot_fac-like_cat"/>
</dbReference>
<dbReference type="Pfam" id="PF02578">
    <property type="entry name" value="Cu-oxidase_4"/>
    <property type="match status" value="1"/>
</dbReference>
<dbReference type="InterPro" id="IPR038371">
    <property type="entry name" value="Cu_polyphenol_OxRdtase_sf"/>
</dbReference>
<evidence type="ECO:0000313" key="11">
    <source>
        <dbReference type="EMBL" id="GGE05122.1"/>
    </source>
</evidence>
<dbReference type="NCBIfam" id="TIGR00726">
    <property type="entry name" value="peptidoglycan editing factor PgeF"/>
    <property type="match status" value="1"/>
</dbReference>
<evidence type="ECO:0000256" key="5">
    <source>
        <dbReference type="ARBA" id="ARBA00022801"/>
    </source>
</evidence>
<comment type="catalytic activity">
    <reaction evidence="7">
        <text>adenosine + H2O + H(+) = inosine + NH4(+)</text>
        <dbReference type="Rhea" id="RHEA:24408"/>
        <dbReference type="ChEBI" id="CHEBI:15377"/>
        <dbReference type="ChEBI" id="CHEBI:15378"/>
        <dbReference type="ChEBI" id="CHEBI:16335"/>
        <dbReference type="ChEBI" id="CHEBI:17596"/>
        <dbReference type="ChEBI" id="CHEBI:28938"/>
        <dbReference type="EC" id="3.5.4.4"/>
    </reaction>
    <physiologicalReaction direction="left-to-right" evidence="7">
        <dbReference type="Rhea" id="RHEA:24409"/>
    </physiologicalReaction>
</comment>
<organism evidence="11 12">
    <name type="scientific">Tsuneonella deserti</name>
    <dbReference type="NCBI Taxonomy" id="2035528"/>
    <lineage>
        <taxon>Bacteria</taxon>
        <taxon>Pseudomonadati</taxon>
        <taxon>Pseudomonadota</taxon>
        <taxon>Alphaproteobacteria</taxon>
        <taxon>Sphingomonadales</taxon>
        <taxon>Erythrobacteraceae</taxon>
        <taxon>Tsuneonella</taxon>
    </lineage>
</organism>
<keyword evidence="5" id="KW-0378">Hydrolase</keyword>
<evidence type="ECO:0000256" key="7">
    <source>
        <dbReference type="ARBA" id="ARBA00047989"/>
    </source>
</evidence>
<keyword evidence="12" id="KW-1185">Reference proteome</keyword>
<accession>A0ABQ1SE20</accession>
<keyword evidence="3" id="KW-0808">Transferase</keyword>
<keyword evidence="6" id="KW-0862">Zinc</keyword>
<keyword evidence="4" id="KW-0479">Metal-binding</keyword>
<comment type="similarity">
    <text evidence="2 10">Belongs to the purine nucleoside phosphorylase YfiH/LACC1 family.</text>
</comment>
<evidence type="ECO:0000256" key="6">
    <source>
        <dbReference type="ARBA" id="ARBA00022833"/>
    </source>
</evidence>
<evidence type="ECO:0000256" key="8">
    <source>
        <dbReference type="ARBA" id="ARBA00048968"/>
    </source>
</evidence>
<comment type="caution">
    <text evidence="11">The sequence shown here is derived from an EMBL/GenBank/DDBJ whole genome shotgun (WGS) entry which is preliminary data.</text>
</comment>
<evidence type="ECO:0000256" key="2">
    <source>
        <dbReference type="ARBA" id="ARBA00007353"/>
    </source>
</evidence>
<dbReference type="PANTHER" id="PTHR30616">
    <property type="entry name" value="UNCHARACTERIZED PROTEIN YFIH"/>
    <property type="match status" value="1"/>
</dbReference>
<proteinExistence type="inferred from homology"/>
<dbReference type="PANTHER" id="PTHR30616:SF2">
    <property type="entry name" value="PURINE NUCLEOSIDE PHOSPHORYLASE LACC1"/>
    <property type="match status" value="1"/>
</dbReference>
<reference evidence="12" key="1">
    <citation type="journal article" date="2019" name="Int. J. Syst. Evol. Microbiol.">
        <title>The Global Catalogue of Microorganisms (GCM) 10K type strain sequencing project: providing services to taxonomists for standard genome sequencing and annotation.</title>
        <authorList>
            <consortium name="The Broad Institute Genomics Platform"/>
            <consortium name="The Broad Institute Genome Sequencing Center for Infectious Disease"/>
            <person name="Wu L."/>
            <person name="Ma J."/>
        </authorList>
    </citation>
    <scope>NUCLEOTIDE SEQUENCE [LARGE SCALE GENOMIC DNA]</scope>
    <source>
        <strain evidence="12">CGMCC 1.15959</strain>
    </source>
</reference>
<evidence type="ECO:0000256" key="3">
    <source>
        <dbReference type="ARBA" id="ARBA00022679"/>
    </source>
</evidence>
<comment type="catalytic activity">
    <reaction evidence="9">
        <text>S-methyl-5'-thioadenosine + phosphate = 5-(methylsulfanyl)-alpha-D-ribose 1-phosphate + adenine</text>
        <dbReference type="Rhea" id="RHEA:11852"/>
        <dbReference type="ChEBI" id="CHEBI:16708"/>
        <dbReference type="ChEBI" id="CHEBI:17509"/>
        <dbReference type="ChEBI" id="CHEBI:43474"/>
        <dbReference type="ChEBI" id="CHEBI:58533"/>
        <dbReference type="EC" id="2.4.2.28"/>
    </reaction>
    <physiologicalReaction direction="left-to-right" evidence="9">
        <dbReference type="Rhea" id="RHEA:11853"/>
    </physiologicalReaction>
</comment>
<evidence type="ECO:0000256" key="9">
    <source>
        <dbReference type="ARBA" id="ARBA00049893"/>
    </source>
</evidence>
<dbReference type="SUPFAM" id="SSF64438">
    <property type="entry name" value="CNF1/YfiH-like putative cysteine hydrolases"/>
    <property type="match status" value="1"/>
</dbReference>
<name>A0ABQ1SE20_9SPHN</name>
<sequence>MAEVEAERAKVLAGVPHGFMTRIGGVSTGLVEGLNCGFGAEDDPAAVAENRRRAADAVLSGAALVSVHQIHSPRAVTVDEPWPDNRRPEADALVTKRQGILLGIVTADCAPVLLADRAAGVIGAAHAGWRGAESGIIEATVAAMEALGARRDAIAAAVGPCIAQASYEVGEELRERFGEAAQQFFSSGARGRWQFDLAGYVAARLAESLVGSVEVLECDTYCDQRRFYSFRRATHLGEPTYGRQVSLIGLPPEA</sequence>
<dbReference type="EMBL" id="BMKL01000001">
    <property type="protein sequence ID" value="GGE05122.1"/>
    <property type="molecule type" value="Genomic_DNA"/>
</dbReference>
<dbReference type="CDD" id="cd16833">
    <property type="entry name" value="YfiH"/>
    <property type="match status" value="1"/>
</dbReference>
<comment type="catalytic activity">
    <reaction evidence="8">
        <text>adenosine + phosphate = alpha-D-ribose 1-phosphate + adenine</text>
        <dbReference type="Rhea" id="RHEA:27642"/>
        <dbReference type="ChEBI" id="CHEBI:16335"/>
        <dbReference type="ChEBI" id="CHEBI:16708"/>
        <dbReference type="ChEBI" id="CHEBI:43474"/>
        <dbReference type="ChEBI" id="CHEBI:57720"/>
        <dbReference type="EC" id="2.4.2.1"/>
    </reaction>
    <physiologicalReaction direction="left-to-right" evidence="8">
        <dbReference type="Rhea" id="RHEA:27643"/>
    </physiologicalReaction>
</comment>
<gene>
    <name evidence="11" type="ORF">GCM10011515_25850</name>
</gene>
<dbReference type="Gene3D" id="3.60.140.10">
    <property type="entry name" value="CNF1/YfiH-like putative cysteine hydrolases"/>
    <property type="match status" value="1"/>
</dbReference>
<evidence type="ECO:0000313" key="12">
    <source>
        <dbReference type="Proteomes" id="UP000619041"/>
    </source>
</evidence>
<evidence type="ECO:0000256" key="10">
    <source>
        <dbReference type="RuleBase" id="RU361274"/>
    </source>
</evidence>
<evidence type="ECO:0000256" key="1">
    <source>
        <dbReference type="ARBA" id="ARBA00000553"/>
    </source>
</evidence>
<comment type="catalytic activity">
    <reaction evidence="1">
        <text>inosine + phosphate = alpha-D-ribose 1-phosphate + hypoxanthine</text>
        <dbReference type="Rhea" id="RHEA:27646"/>
        <dbReference type="ChEBI" id="CHEBI:17368"/>
        <dbReference type="ChEBI" id="CHEBI:17596"/>
        <dbReference type="ChEBI" id="CHEBI:43474"/>
        <dbReference type="ChEBI" id="CHEBI:57720"/>
        <dbReference type="EC" id="2.4.2.1"/>
    </reaction>
    <physiologicalReaction direction="left-to-right" evidence="1">
        <dbReference type="Rhea" id="RHEA:27647"/>
    </physiologicalReaction>
</comment>
<protein>
    <recommendedName>
        <fullName evidence="10">Purine nucleoside phosphorylase</fullName>
    </recommendedName>
</protein>
<dbReference type="InterPro" id="IPR003730">
    <property type="entry name" value="Cu_polyphenol_OxRdtase"/>
</dbReference>
<evidence type="ECO:0000256" key="4">
    <source>
        <dbReference type="ARBA" id="ARBA00022723"/>
    </source>
</evidence>
<dbReference type="Proteomes" id="UP000619041">
    <property type="component" value="Unassembled WGS sequence"/>
</dbReference>